<dbReference type="GO" id="GO:0046872">
    <property type="term" value="F:metal ion binding"/>
    <property type="evidence" value="ECO:0007669"/>
    <property type="project" value="UniProtKB-KW"/>
</dbReference>
<feature type="domain" description="LIM zinc-binding" evidence="6">
    <location>
        <begin position="3"/>
        <end position="63"/>
    </location>
</feature>
<dbReference type="GO" id="GO:0003712">
    <property type="term" value="F:transcription coregulator activity"/>
    <property type="evidence" value="ECO:0007669"/>
    <property type="project" value="TreeGrafter"/>
</dbReference>
<proteinExistence type="predicted"/>
<dbReference type="Pfam" id="PF00412">
    <property type="entry name" value="LIM"/>
    <property type="match status" value="2"/>
</dbReference>
<evidence type="ECO:0000256" key="1">
    <source>
        <dbReference type="ARBA" id="ARBA00022723"/>
    </source>
</evidence>
<accession>A0A1I7SCI1</accession>
<evidence type="ECO:0000313" key="11">
    <source>
        <dbReference type="WBParaSite" id="BXY_1073300.1"/>
    </source>
</evidence>
<dbReference type="Gene3D" id="2.10.110.10">
    <property type="entry name" value="Cysteine Rich Protein"/>
    <property type="match status" value="2"/>
</dbReference>
<dbReference type="GO" id="GO:0030018">
    <property type="term" value="C:Z disc"/>
    <property type="evidence" value="ECO:0007669"/>
    <property type="project" value="TreeGrafter"/>
</dbReference>
<reference evidence="8" key="2">
    <citation type="submission" date="2020-08" db="EMBL/GenBank/DDBJ databases">
        <authorList>
            <person name="Kikuchi T."/>
        </authorList>
    </citation>
    <scope>NUCLEOTIDE SEQUENCE</scope>
    <source>
        <strain evidence="7">Ka4C1</strain>
    </source>
</reference>
<dbReference type="Proteomes" id="UP000659654">
    <property type="component" value="Unassembled WGS sequence"/>
</dbReference>
<evidence type="ECO:0000259" key="6">
    <source>
        <dbReference type="PROSITE" id="PS50023"/>
    </source>
</evidence>
<evidence type="ECO:0000256" key="5">
    <source>
        <dbReference type="PROSITE-ProRule" id="PRU00125"/>
    </source>
</evidence>
<dbReference type="CDD" id="cd08368">
    <property type="entry name" value="LIM"/>
    <property type="match status" value="1"/>
</dbReference>
<keyword evidence="4 5" id="KW-0440">LIM domain</keyword>
<dbReference type="Proteomes" id="UP000582659">
    <property type="component" value="Unassembled WGS sequence"/>
</dbReference>
<evidence type="ECO:0000256" key="2">
    <source>
        <dbReference type="ARBA" id="ARBA00022737"/>
    </source>
</evidence>
<dbReference type="SUPFAM" id="SSF57716">
    <property type="entry name" value="Glucocorticoid receptor-like (DNA-binding domain)"/>
    <property type="match status" value="1"/>
</dbReference>
<dbReference type="PROSITE" id="PS50023">
    <property type="entry name" value="LIM_DOMAIN_2"/>
    <property type="match status" value="2"/>
</dbReference>
<dbReference type="PANTHER" id="PTHR24205">
    <property type="entry name" value="FOUR AND A HALF LIM DOMAINS PROTEIN"/>
    <property type="match status" value="1"/>
</dbReference>
<evidence type="ECO:0000313" key="7">
    <source>
        <dbReference type="EMBL" id="CAD5214074.1"/>
    </source>
</evidence>
<evidence type="ECO:0000313" key="8">
    <source>
        <dbReference type="EMBL" id="CAG9094061.1"/>
    </source>
</evidence>
<dbReference type="eggNOG" id="KOG1703">
    <property type="taxonomic scope" value="Eukaryota"/>
</dbReference>
<dbReference type="OrthoDB" id="1112565at2759"/>
<gene>
    <name evidence="7" type="ORF">BXYJ_LOCUS3348</name>
</gene>
<dbReference type="SMART" id="SM00132">
    <property type="entry name" value="LIM"/>
    <property type="match status" value="2"/>
</dbReference>
<reference evidence="11" key="1">
    <citation type="submission" date="2016-11" db="UniProtKB">
        <authorList>
            <consortium name="WormBaseParasite"/>
        </authorList>
    </citation>
    <scope>IDENTIFICATION</scope>
</reference>
<dbReference type="WBParaSite" id="BXY_1073300.1">
    <property type="protein sequence ID" value="BXY_1073300.1"/>
    <property type="gene ID" value="BXY_1073300"/>
</dbReference>
<evidence type="ECO:0000313" key="10">
    <source>
        <dbReference type="Proteomes" id="UP000659654"/>
    </source>
</evidence>
<dbReference type="AlphaFoldDB" id="A0A1I7SCI1"/>
<dbReference type="GO" id="GO:0005634">
    <property type="term" value="C:nucleus"/>
    <property type="evidence" value="ECO:0007669"/>
    <property type="project" value="TreeGrafter"/>
</dbReference>
<dbReference type="PROSITE" id="PS00478">
    <property type="entry name" value="LIM_DOMAIN_1"/>
    <property type="match status" value="2"/>
</dbReference>
<keyword evidence="10" id="KW-1185">Reference proteome</keyword>
<feature type="domain" description="LIM zinc-binding" evidence="6">
    <location>
        <begin position="66"/>
        <end position="125"/>
    </location>
</feature>
<dbReference type="InterPro" id="IPR001781">
    <property type="entry name" value="Znf_LIM"/>
</dbReference>
<dbReference type="EMBL" id="CAJFCV020000002">
    <property type="protein sequence ID" value="CAG9094061.1"/>
    <property type="molecule type" value="Genomic_DNA"/>
</dbReference>
<dbReference type="PANTHER" id="PTHR24205:SF16">
    <property type="entry name" value="GH01042P-RELATED"/>
    <property type="match status" value="1"/>
</dbReference>
<evidence type="ECO:0000313" key="9">
    <source>
        <dbReference type="Proteomes" id="UP000095284"/>
    </source>
</evidence>
<name>A0A1I7SCI1_BURXY</name>
<protein>
    <submittedName>
        <fullName evidence="7">(pine wood nematode) hypothetical protein</fullName>
    </submittedName>
</protein>
<keyword evidence="2" id="KW-0677">Repeat</keyword>
<dbReference type="EMBL" id="CAJFDI010000002">
    <property type="protein sequence ID" value="CAD5214074.1"/>
    <property type="molecule type" value="Genomic_DNA"/>
</dbReference>
<evidence type="ECO:0000256" key="3">
    <source>
        <dbReference type="ARBA" id="ARBA00022833"/>
    </source>
</evidence>
<evidence type="ECO:0000256" key="4">
    <source>
        <dbReference type="ARBA" id="ARBA00023038"/>
    </source>
</evidence>
<keyword evidence="3 5" id="KW-0862">Zinc</keyword>
<keyword evidence="1 5" id="KW-0479">Metal-binding</keyword>
<dbReference type="SMR" id="A0A1I7SCI1"/>
<sequence length="184" mass="21405">MNGRCAQCKHKIEERTAVYANGKVYHTGHFRCSLCDLKINDYYVLEDENNLKSIICLHCQANNKSPKCNECKLAISETYVQAKGKPFHMDCLLCGRCRQPFPGGEFYELNGEFFDANCYWAARLRYETTKIEERQDENFEEDDSVAETSRISDYNTVMSSIMTRVRNRKFIFEKDTESPSCSHK</sequence>
<dbReference type="Proteomes" id="UP000095284">
    <property type="component" value="Unplaced"/>
</dbReference>
<organism evidence="9 11">
    <name type="scientific">Bursaphelenchus xylophilus</name>
    <name type="common">Pinewood nematode worm</name>
    <name type="synonym">Aphelenchoides xylophilus</name>
    <dbReference type="NCBI Taxonomy" id="6326"/>
    <lineage>
        <taxon>Eukaryota</taxon>
        <taxon>Metazoa</taxon>
        <taxon>Ecdysozoa</taxon>
        <taxon>Nematoda</taxon>
        <taxon>Chromadorea</taxon>
        <taxon>Rhabditida</taxon>
        <taxon>Tylenchina</taxon>
        <taxon>Tylenchomorpha</taxon>
        <taxon>Aphelenchoidea</taxon>
        <taxon>Aphelenchoididae</taxon>
        <taxon>Bursaphelenchus</taxon>
    </lineage>
</organism>